<dbReference type="InterPro" id="IPR021516">
    <property type="entry name" value="DUF3179"/>
</dbReference>
<dbReference type="Proteomes" id="UP000594688">
    <property type="component" value="Chromosome"/>
</dbReference>
<name>A0A7T0BWP3_9BACT</name>
<accession>A0A7T0BWP3</accession>
<evidence type="ECO:0000313" key="2">
    <source>
        <dbReference type="Proteomes" id="UP000594688"/>
    </source>
</evidence>
<sequence length="125" mass="13438">MRGTVVDCILFGTLLSGLDLSSHSIPLAEIKSCGPPGDGIPALTDPAFVSGKTAEEEFSNGADRVLGLHFKGKAKAYPVKTLNWGEVVDDKLTGKNMHIHRSTIRRCYNSGNLRVKTCNTGISHE</sequence>
<gene>
    <name evidence="1" type="ORF">G3M70_10475</name>
</gene>
<reference evidence="1 2" key="1">
    <citation type="submission" date="2020-02" db="EMBL/GenBank/DDBJ databases">
        <title>Genomic and physiological characterization of two novel Nitrospinaceae genera.</title>
        <authorList>
            <person name="Mueller A.J."/>
            <person name="Jung M.-Y."/>
            <person name="Strachan C.R."/>
            <person name="Herbold C.W."/>
            <person name="Kirkegaard R.H."/>
            <person name="Daims H."/>
        </authorList>
    </citation>
    <scope>NUCLEOTIDE SEQUENCE [LARGE SCALE GENOMIC DNA]</scope>
    <source>
        <strain evidence="1">EB</strain>
    </source>
</reference>
<dbReference type="AlphaFoldDB" id="A0A7T0BWP3"/>
<dbReference type="Pfam" id="PF11376">
    <property type="entry name" value="DUF3179"/>
    <property type="match status" value="1"/>
</dbReference>
<dbReference type="EMBL" id="CP048685">
    <property type="protein sequence ID" value="QPJ62273.1"/>
    <property type="molecule type" value="Genomic_DNA"/>
</dbReference>
<organism evidence="1 2">
    <name type="scientific">Candidatus Nitronauta litoralis</name>
    <dbReference type="NCBI Taxonomy" id="2705533"/>
    <lineage>
        <taxon>Bacteria</taxon>
        <taxon>Pseudomonadati</taxon>
        <taxon>Nitrospinota/Tectimicrobiota group</taxon>
        <taxon>Nitrospinota</taxon>
        <taxon>Nitrospinia</taxon>
        <taxon>Nitrospinales</taxon>
        <taxon>Nitrospinaceae</taxon>
        <taxon>Candidatus Nitronauta</taxon>
    </lineage>
</organism>
<protein>
    <submittedName>
        <fullName evidence="1">DUF3179 domain-containing protein</fullName>
    </submittedName>
</protein>
<evidence type="ECO:0000313" key="1">
    <source>
        <dbReference type="EMBL" id="QPJ62273.1"/>
    </source>
</evidence>
<dbReference type="KEGG" id="nli:G3M70_10475"/>
<proteinExistence type="predicted"/>